<sequence>MNKILILLILATTIGYAQRTKIDKNITIDLEELNLKGNVKRVTTYEKTLDVDTTAIIYEEKEFNENGFLLLEKTYRRGKLNTTYKYTYKDGKVETLIETKLPPYGYTTIKKYVYKDNVIEMKAYEDDKLTESFTQKMDKNNNIVYSKHDNYTFKSYCEHFYEYDNNNNVTRLKRECYKENVKNDSYTVDYTYKDNLLVKTHQSNSAIYDGKPTTDIYTYDKLNNCTELSTYINNVFENKETKVYKNNLLIEHHFFDKDGAKITVVNYEYDKNKNVSSEAIHNTKYKETTIKTYVVEEY</sequence>
<accession>A0A1K1QQ89</accession>
<keyword evidence="2" id="KW-1185">Reference proteome</keyword>
<dbReference type="AlphaFoldDB" id="A0A1K1QQ89"/>
<dbReference type="STRING" id="76595.SAMN05660313_02831"/>
<organism evidence="1 2">
    <name type="scientific">Cellulophaga fucicola</name>
    <dbReference type="NCBI Taxonomy" id="76595"/>
    <lineage>
        <taxon>Bacteria</taxon>
        <taxon>Pseudomonadati</taxon>
        <taxon>Bacteroidota</taxon>
        <taxon>Flavobacteriia</taxon>
        <taxon>Flavobacteriales</taxon>
        <taxon>Flavobacteriaceae</taxon>
        <taxon>Cellulophaga</taxon>
    </lineage>
</organism>
<protein>
    <recommendedName>
        <fullName evidence="3">YD repeat-containing protein</fullName>
    </recommendedName>
</protein>
<evidence type="ECO:0000313" key="2">
    <source>
        <dbReference type="Proteomes" id="UP000183257"/>
    </source>
</evidence>
<dbReference type="OrthoDB" id="1425275at2"/>
<evidence type="ECO:0008006" key="3">
    <source>
        <dbReference type="Google" id="ProtNLM"/>
    </source>
</evidence>
<dbReference type="EMBL" id="FPIY01000004">
    <property type="protein sequence ID" value="SFW61438.1"/>
    <property type="molecule type" value="Genomic_DNA"/>
</dbReference>
<gene>
    <name evidence="1" type="ORF">SAMN05660313_02831</name>
</gene>
<evidence type="ECO:0000313" key="1">
    <source>
        <dbReference type="EMBL" id="SFW61438.1"/>
    </source>
</evidence>
<name>A0A1K1QQ89_9FLAO</name>
<reference evidence="2" key="1">
    <citation type="submission" date="2016-11" db="EMBL/GenBank/DDBJ databases">
        <authorList>
            <person name="Varghese N."/>
            <person name="Submissions S."/>
        </authorList>
    </citation>
    <scope>NUCLEOTIDE SEQUENCE [LARGE SCALE GENOMIC DNA]</scope>
    <source>
        <strain evidence="2">DSM 24786</strain>
    </source>
</reference>
<dbReference type="RefSeq" id="WP_084639239.1">
    <property type="nucleotide sequence ID" value="NZ_FPIY01000004.1"/>
</dbReference>
<dbReference type="Proteomes" id="UP000183257">
    <property type="component" value="Unassembled WGS sequence"/>
</dbReference>
<proteinExistence type="predicted"/>